<evidence type="ECO:0000313" key="1">
    <source>
        <dbReference type="EMBL" id="OCT96873.1"/>
    </source>
</evidence>
<accession>A0A974I0G6</accession>
<evidence type="ECO:0000313" key="2">
    <source>
        <dbReference type="Proteomes" id="UP000694892"/>
    </source>
</evidence>
<organism evidence="1 2">
    <name type="scientific">Xenopus laevis</name>
    <name type="common">African clawed frog</name>
    <dbReference type="NCBI Taxonomy" id="8355"/>
    <lineage>
        <taxon>Eukaryota</taxon>
        <taxon>Metazoa</taxon>
        <taxon>Chordata</taxon>
        <taxon>Craniata</taxon>
        <taxon>Vertebrata</taxon>
        <taxon>Euteleostomi</taxon>
        <taxon>Amphibia</taxon>
        <taxon>Batrachia</taxon>
        <taxon>Anura</taxon>
        <taxon>Pipoidea</taxon>
        <taxon>Pipidae</taxon>
        <taxon>Xenopodinae</taxon>
        <taxon>Xenopus</taxon>
        <taxon>Xenopus</taxon>
    </lineage>
</organism>
<reference evidence="2" key="1">
    <citation type="journal article" date="2016" name="Nature">
        <title>Genome evolution in the allotetraploid frog Xenopus laevis.</title>
        <authorList>
            <person name="Session A.M."/>
            <person name="Uno Y."/>
            <person name="Kwon T."/>
            <person name="Chapman J.A."/>
            <person name="Toyoda A."/>
            <person name="Takahashi S."/>
            <person name="Fukui A."/>
            <person name="Hikosaka A."/>
            <person name="Suzuki A."/>
            <person name="Kondo M."/>
            <person name="van Heeringen S.J."/>
            <person name="Quigley I."/>
            <person name="Heinz S."/>
            <person name="Ogino H."/>
            <person name="Ochi H."/>
            <person name="Hellsten U."/>
            <person name="Lyons J.B."/>
            <person name="Simakov O."/>
            <person name="Putnam N."/>
            <person name="Stites J."/>
            <person name="Kuroki Y."/>
            <person name="Tanaka T."/>
            <person name="Michiue T."/>
            <person name="Watanabe M."/>
            <person name="Bogdanovic O."/>
            <person name="Lister R."/>
            <person name="Georgiou G."/>
            <person name="Paranjpe S.S."/>
            <person name="van Kruijsbergen I."/>
            <person name="Shu S."/>
            <person name="Carlson J."/>
            <person name="Kinoshita T."/>
            <person name="Ohta Y."/>
            <person name="Mawaribuchi S."/>
            <person name="Jenkins J."/>
            <person name="Grimwood J."/>
            <person name="Schmutz J."/>
            <person name="Mitros T."/>
            <person name="Mozaffari S.V."/>
            <person name="Suzuki Y."/>
            <person name="Haramoto Y."/>
            <person name="Yamamoto T.S."/>
            <person name="Takagi C."/>
            <person name="Heald R."/>
            <person name="Miller K."/>
            <person name="Haudenschild C."/>
            <person name="Kitzman J."/>
            <person name="Nakayama T."/>
            <person name="Izutsu Y."/>
            <person name="Robert J."/>
            <person name="Fortriede J."/>
            <person name="Burns K."/>
            <person name="Lotay V."/>
            <person name="Karimi K."/>
            <person name="Yasuoka Y."/>
            <person name="Dichmann D.S."/>
            <person name="Flajnik M.F."/>
            <person name="Houston D.W."/>
            <person name="Shendure J."/>
            <person name="DuPasquier L."/>
            <person name="Vize P.D."/>
            <person name="Zorn A.M."/>
            <person name="Ito M."/>
            <person name="Marcotte E.M."/>
            <person name="Wallingford J.B."/>
            <person name="Ito Y."/>
            <person name="Asashima M."/>
            <person name="Ueno N."/>
            <person name="Matsuda Y."/>
            <person name="Veenstra G.J."/>
            <person name="Fujiyama A."/>
            <person name="Harland R.M."/>
            <person name="Taira M."/>
            <person name="Rokhsar D.S."/>
        </authorList>
    </citation>
    <scope>NUCLEOTIDE SEQUENCE [LARGE SCALE GENOMIC DNA]</scope>
    <source>
        <strain evidence="2">J</strain>
    </source>
</reference>
<gene>
    <name evidence="1" type="ORF">XELAEV_180090902mg</name>
</gene>
<feature type="non-terminal residue" evidence="1">
    <location>
        <position position="35"/>
    </location>
</feature>
<protein>
    <submittedName>
        <fullName evidence="1">Uncharacterized protein</fullName>
    </submittedName>
</protein>
<dbReference type="AlphaFoldDB" id="A0A974I0G6"/>
<feature type="non-terminal residue" evidence="1">
    <location>
        <position position="1"/>
    </location>
</feature>
<sequence length="35" mass="3910">MARNKKVSVQRWLIVPSLLILSLCLQSGGGQKKKE</sequence>
<name>A0A974I0G6_XENLA</name>
<dbReference type="EMBL" id="CM004467">
    <property type="protein sequence ID" value="OCT96873.1"/>
    <property type="molecule type" value="Genomic_DNA"/>
</dbReference>
<proteinExistence type="predicted"/>
<dbReference type="Proteomes" id="UP000694892">
    <property type="component" value="Chromosome 1S"/>
</dbReference>